<dbReference type="GO" id="GO:0016787">
    <property type="term" value="F:hydrolase activity"/>
    <property type="evidence" value="ECO:0007669"/>
    <property type="project" value="UniProtKB-KW"/>
</dbReference>
<evidence type="ECO:0000256" key="3">
    <source>
        <dbReference type="ARBA" id="ARBA00022801"/>
    </source>
</evidence>
<dbReference type="AlphaFoldDB" id="A0A6H1P7J4"/>
<feature type="domain" description="TNase-like" evidence="5">
    <location>
        <begin position="56"/>
        <end position="189"/>
    </location>
</feature>
<accession>A0A6H1P7J4</accession>
<feature type="signal peptide" evidence="4">
    <location>
        <begin position="1"/>
        <end position="18"/>
    </location>
</feature>
<sequence length="203" mass="22783">MRKKLVGVSLMAAATVLAFHPMEQLDEENQTNIGIQQDGDQNSGSPVKEASEMPINQIPITLIETIDGDTIKAKVKGGIETIRYLLLDTPESKNPRMCVQPYAKEAFQRNNELVRDGSLAMELEQGNTRDSYGRLLAYVYVDGKSVQETLLREGFARVAYIMNPPYKYLPQYRTDESLAKRSGVNIWSQTGFVTNWGYRGCVP</sequence>
<dbReference type="SMART" id="SM00318">
    <property type="entry name" value="SNc"/>
    <property type="match status" value="1"/>
</dbReference>
<evidence type="ECO:0000256" key="2">
    <source>
        <dbReference type="ARBA" id="ARBA00022759"/>
    </source>
</evidence>
<evidence type="ECO:0000256" key="1">
    <source>
        <dbReference type="ARBA" id="ARBA00022722"/>
    </source>
</evidence>
<name>A0A6H1P7J4_PRIMG</name>
<protein>
    <submittedName>
        <fullName evidence="6">Thermonuclease family protein</fullName>
    </submittedName>
</protein>
<evidence type="ECO:0000313" key="6">
    <source>
        <dbReference type="EMBL" id="QIZ09241.1"/>
    </source>
</evidence>
<proteinExistence type="predicted"/>
<reference evidence="6 7" key="2">
    <citation type="submission" date="2020-04" db="EMBL/GenBank/DDBJ databases">
        <authorList>
            <person name="Fomenkov A."/>
            <person name="Anton B.P."/>
            <person name="Roberts R.J."/>
        </authorList>
    </citation>
    <scope>NUCLEOTIDE SEQUENCE [LARGE SCALE GENOMIC DNA]</scope>
    <source>
        <strain evidence="6 7">S2</strain>
    </source>
</reference>
<dbReference type="InterPro" id="IPR035437">
    <property type="entry name" value="SNase_OB-fold_sf"/>
</dbReference>
<dbReference type="GO" id="GO:0004519">
    <property type="term" value="F:endonuclease activity"/>
    <property type="evidence" value="ECO:0007669"/>
    <property type="project" value="UniProtKB-KW"/>
</dbReference>
<gene>
    <name evidence="6" type="ORF">HFZ78_23145</name>
</gene>
<dbReference type="Proteomes" id="UP000501868">
    <property type="component" value="Chromosome"/>
</dbReference>
<evidence type="ECO:0000256" key="4">
    <source>
        <dbReference type="SAM" id="SignalP"/>
    </source>
</evidence>
<dbReference type="Gene3D" id="2.40.50.90">
    <property type="match status" value="1"/>
</dbReference>
<evidence type="ECO:0000313" key="7">
    <source>
        <dbReference type="Proteomes" id="UP000501868"/>
    </source>
</evidence>
<dbReference type="InterPro" id="IPR016071">
    <property type="entry name" value="Staphylococal_nuclease_OB-fold"/>
</dbReference>
<organism evidence="6 7">
    <name type="scientific">Priestia megaterium</name>
    <name type="common">Bacillus megaterium</name>
    <dbReference type="NCBI Taxonomy" id="1404"/>
    <lineage>
        <taxon>Bacteria</taxon>
        <taxon>Bacillati</taxon>
        <taxon>Bacillota</taxon>
        <taxon>Bacilli</taxon>
        <taxon>Bacillales</taxon>
        <taxon>Bacillaceae</taxon>
        <taxon>Priestia</taxon>
    </lineage>
</organism>
<dbReference type="SUPFAM" id="SSF50199">
    <property type="entry name" value="Staphylococcal nuclease"/>
    <property type="match status" value="1"/>
</dbReference>
<reference evidence="6 7" key="1">
    <citation type="submission" date="2020-04" db="EMBL/GenBank/DDBJ databases">
        <title>Genome-Wide Identification of 5-Methylcytosine Sites in Bacterial Genomes By High-Throughput Sequencing of MspJI Restriction Fragments.</title>
        <authorList>
            <person name="Wu V."/>
        </authorList>
    </citation>
    <scope>NUCLEOTIDE SEQUENCE [LARGE SCALE GENOMIC DNA]</scope>
    <source>
        <strain evidence="6 7">S2</strain>
    </source>
</reference>
<dbReference type="EMBL" id="CP051128">
    <property type="protein sequence ID" value="QIZ09241.1"/>
    <property type="molecule type" value="Genomic_DNA"/>
</dbReference>
<keyword evidence="3" id="KW-0378">Hydrolase</keyword>
<keyword evidence="4" id="KW-0732">Signal</keyword>
<dbReference type="PANTHER" id="PTHR12302:SF3">
    <property type="entry name" value="SERINE_THREONINE-PROTEIN KINASE 31"/>
    <property type="match status" value="1"/>
</dbReference>
<keyword evidence="1" id="KW-0540">Nuclease</keyword>
<keyword evidence="2" id="KW-0255">Endonuclease</keyword>
<dbReference type="PANTHER" id="PTHR12302">
    <property type="entry name" value="EBNA2 BINDING PROTEIN P100"/>
    <property type="match status" value="1"/>
</dbReference>
<feature type="chain" id="PRO_5039387249" evidence="4">
    <location>
        <begin position="19"/>
        <end position="203"/>
    </location>
</feature>
<dbReference type="Pfam" id="PF00565">
    <property type="entry name" value="SNase"/>
    <property type="match status" value="1"/>
</dbReference>
<dbReference type="PROSITE" id="PS50830">
    <property type="entry name" value="TNASE_3"/>
    <property type="match status" value="1"/>
</dbReference>
<evidence type="ECO:0000259" key="5">
    <source>
        <dbReference type="PROSITE" id="PS50830"/>
    </source>
</evidence>